<dbReference type="Pfam" id="PF14501">
    <property type="entry name" value="HATPase_c_5"/>
    <property type="match status" value="1"/>
</dbReference>
<evidence type="ECO:0000313" key="3">
    <source>
        <dbReference type="EMBL" id="MDH8678020.1"/>
    </source>
</evidence>
<feature type="transmembrane region" description="Helical" evidence="1">
    <location>
        <begin position="197"/>
        <end position="214"/>
    </location>
</feature>
<protein>
    <submittedName>
        <fullName evidence="3">GHKL domain-containing protein</fullName>
    </submittedName>
</protein>
<comment type="caution">
    <text evidence="3">The sequence shown here is derived from an EMBL/GenBank/DDBJ whole genome shotgun (WGS) entry which is preliminary data.</text>
</comment>
<keyword evidence="4" id="KW-1185">Reference proteome</keyword>
<dbReference type="PANTHER" id="PTHR40448">
    <property type="entry name" value="TWO-COMPONENT SENSOR HISTIDINE KINASE"/>
    <property type="match status" value="1"/>
</dbReference>
<dbReference type="PANTHER" id="PTHR40448:SF1">
    <property type="entry name" value="TWO-COMPONENT SENSOR HISTIDINE KINASE"/>
    <property type="match status" value="1"/>
</dbReference>
<feature type="transmembrane region" description="Helical" evidence="1">
    <location>
        <begin position="37"/>
        <end position="57"/>
    </location>
</feature>
<feature type="transmembrane region" description="Helical" evidence="1">
    <location>
        <begin position="156"/>
        <end position="176"/>
    </location>
</feature>
<dbReference type="RefSeq" id="WP_281093850.1">
    <property type="nucleotide sequence ID" value="NZ_JARYZI010000004.1"/>
</dbReference>
<accession>A0ABT6NC82</accession>
<evidence type="ECO:0000259" key="2">
    <source>
        <dbReference type="SMART" id="SM00387"/>
    </source>
</evidence>
<feature type="transmembrane region" description="Helical" evidence="1">
    <location>
        <begin position="69"/>
        <end position="86"/>
    </location>
</feature>
<feature type="transmembrane region" description="Helical" evidence="1">
    <location>
        <begin position="92"/>
        <end position="107"/>
    </location>
</feature>
<feature type="transmembrane region" description="Helical" evidence="1">
    <location>
        <begin position="226"/>
        <end position="247"/>
    </location>
</feature>
<feature type="domain" description="Histidine kinase/HSP90-like ATPase" evidence="2">
    <location>
        <begin position="369"/>
        <end position="473"/>
    </location>
</feature>
<proteinExistence type="predicted"/>
<dbReference type="EMBL" id="JARYZI010000004">
    <property type="protein sequence ID" value="MDH8678020.1"/>
    <property type="molecule type" value="Genomic_DNA"/>
</dbReference>
<dbReference type="Proteomes" id="UP001158045">
    <property type="component" value="Unassembled WGS sequence"/>
</dbReference>
<sequence length="475" mass="54701">MLFSKNLRERRTFPFDMHHHMPLITQYGIIYYMEGDMMVYFFQSLSTIGLVLLVSKIMLRERIVIIKDLSILIGLTSFIVLIESILKIKESSLGGLFLLGLFVYFFLSNKKVLINILSLSISMIIAILSDILSMTVLSVFIQSSVLEAERFRNNPLLYFVSLILMFVFSCSIALALRKLIGKREQMVRAIRSRELPSFVGLLAMGLFLFLYWLTFSVTSYTTISRAILLVIMTVIVSAILIAALFFVKSRTSIIELKSKENELEQLMMYTREIETMHKEIRKFKHDYINILASLSGYIEAKDMNGLRAYFEDKIVMVSQKNENIDMTLDRLSYLEQLELKGLFALKVLRAQDAGISVLIQIVENIRIDMDIVELCRVIGIFMDNAIEAAENTTNPKITIAVIKRSDRVMVVISNTVKDMPPIYKLRENGFTSKGKQRGLGLEIVRDILRKYENITNDLKYENDTFTQILEIFNYT</sequence>
<dbReference type="SUPFAM" id="SSF55874">
    <property type="entry name" value="ATPase domain of HSP90 chaperone/DNA topoisomerase II/histidine kinase"/>
    <property type="match status" value="1"/>
</dbReference>
<keyword evidence="1" id="KW-0472">Membrane</keyword>
<dbReference type="SMART" id="SM00387">
    <property type="entry name" value="HATPase_c"/>
    <property type="match status" value="1"/>
</dbReference>
<dbReference type="Gene3D" id="3.30.565.10">
    <property type="entry name" value="Histidine kinase-like ATPase, C-terminal domain"/>
    <property type="match status" value="1"/>
</dbReference>
<reference evidence="3 4" key="1">
    <citation type="submission" date="2023-04" db="EMBL/GenBank/DDBJ databases">
        <title>Fusibacter bizertensis strain WBS, isolated from littoral bottom sediments of the Arctic seas - biochemical and genomic analysis.</title>
        <authorList>
            <person name="Brioukhanov A.L."/>
        </authorList>
    </citation>
    <scope>NUCLEOTIDE SEQUENCE [LARGE SCALE GENOMIC DNA]</scope>
    <source>
        <strain evidence="3 4">WBS</strain>
    </source>
</reference>
<evidence type="ECO:0000256" key="1">
    <source>
        <dbReference type="SAM" id="Phobius"/>
    </source>
</evidence>
<name>A0ABT6NC82_9FIRM</name>
<organism evidence="3 4">
    <name type="scientific">Fusibacter bizertensis</name>
    <dbReference type="NCBI Taxonomy" id="1488331"/>
    <lineage>
        <taxon>Bacteria</taxon>
        <taxon>Bacillati</taxon>
        <taxon>Bacillota</taxon>
        <taxon>Clostridia</taxon>
        <taxon>Eubacteriales</taxon>
        <taxon>Eubacteriales Family XII. Incertae Sedis</taxon>
        <taxon>Fusibacter</taxon>
    </lineage>
</organism>
<feature type="transmembrane region" description="Helical" evidence="1">
    <location>
        <begin position="119"/>
        <end position="141"/>
    </location>
</feature>
<evidence type="ECO:0000313" key="4">
    <source>
        <dbReference type="Proteomes" id="UP001158045"/>
    </source>
</evidence>
<dbReference type="InterPro" id="IPR032834">
    <property type="entry name" value="NatK-like_C"/>
</dbReference>
<dbReference type="InterPro" id="IPR003594">
    <property type="entry name" value="HATPase_dom"/>
</dbReference>
<gene>
    <name evidence="3" type="ORF">QE109_07660</name>
</gene>
<keyword evidence="1" id="KW-1133">Transmembrane helix</keyword>
<dbReference type="InterPro" id="IPR036890">
    <property type="entry name" value="HATPase_C_sf"/>
</dbReference>
<keyword evidence="1" id="KW-0812">Transmembrane</keyword>